<dbReference type="InterPro" id="IPR036782">
    <property type="entry name" value="NE0471-like_N"/>
</dbReference>
<evidence type="ECO:0008006" key="3">
    <source>
        <dbReference type="Google" id="ProtNLM"/>
    </source>
</evidence>
<dbReference type="EMBL" id="FYAK01000001">
    <property type="protein sequence ID" value="SMY33054.1"/>
    <property type="molecule type" value="Genomic_DNA"/>
</dbReference>
<dbReference type="Proteomes" id="UP000195963">
    <property type="component" value="Unassembled WGS sequence"/>
</dbReference>
<keyword evidence="2" id="KW-1185">Reference proteome</keyword>
<dbReference type="SUPFAM" id="SSF143880">
    <property type="entry name" value="NE0471 N-terminal domain-like"/>
    <property type="match status" value="1"/>
</dbReference>
<evidence type="ECO:0000313" key="2">
    <source>
        <dbReference type="Proteomes" id="UP000195963"/>
    </source>
</evidence>
<dbReference type="InterPro" id="IPR018841">
    <property type="entry name" value="DUF2442"/>
</dbReference>
<sequence>MLKVIDVDWLEGFKLELTFSDGFCGEVDLKDIFQKPAFKLVRDFKRFALRSDGSLDWEGVDLPASVLRELAVGRYIDSPLNLINVQEMEQVIKQAAWDSMKEGRVDILQAAIRSYVEFFGHSQVVERAGIKSRTSAYKSLKPETSPSFGTLVQLGHAVIEIAQDQAKSSDINRI</sequence>
<evidence type="ECO:0000313" key="1">
    <source>
        <dbReference type="EMBL" id="SMY33054.1"/>
    </source>
</evidence>
<dbReference type="Pfam" id="PF10387">
    <property type="entry name" value="DUF2442"/>
    <property type="match status" value="1"/>
</dbReference>
<dbReference type="AlphaFoldDB" id="A0A1Y6M934"/>
<proteinExistence type="predicted"/>
<dbReference type="RefSeq" id="WP_087844048.1">
    <property type="nucleotide sequence ID" value="NZ_FYAK01000001.1"/>
</dbReference>
<organism evidence="1 2">
    <name type="scientific">Photobacterium malacitanum</name>
    <dbReference type="NCBI Taxonomy" id="2204294"/>
    <lineage>
        <taxon>Bacteria</taxon>
        <taxon>Pseudomonadati</taxon>
        <taxon>Pseudomonadota</taxon>
        <taxon>Gammaproteobacteria</taxon>
        <taxon>Vibrionales</taxon>
        <taxon>Vibrionaceae</taxon>
        <taxon>Photobacterium</taxon>
    </lineage>
</organism>
<name>A0A1Y6M934_9GAMM</name>
<gene>
    <name evidence="1" type="ORF">PMAL9190_00841</name>
</gene>
<dbReference type="InterPro" id="IPR014057">
    <property type="entry name" value="HI1420"/>
</dbReference>
<reference evidence="2" key="1">
    <citation type="submission" date="2017-06" db="EMBL/GenBank/DDBJ databases">
        <authorList>
            <person name="Rodrigo-Torres L."/>
            <person name="Arahal R.D."/>
            <person name="Lucena T."/>
        </authorList>
    </citation>
    <scope>NUCLEOTIDE SEQUENCE [LARGE SCALE GENOMIC DNA]</scope>
    <source>
        <strain evidence="2">CECT 9190</strain>
    </source>
</reference>
<accession>A0A1Y6M934</accession>
<protein>
    <recommendedName>
        <fullName evidence="3">DUF2442 domain-containing protein</fullName>
    </recommendedName>
</protein>
<dbReference type="PANTHER" id="PTHR40275">
    <property type="entry name" value="SSL7038 PROTEIN"/>
    <property type="match status" value="1"/>
</dbReference>
<dbReference type="Gene3D" id="3.30.2020.10">
    <property type="entry name" value="NE0471-like N-terminal domain"/>
    <property type="match status" value="1"/>
</dbReference>
<dbReference type="PANTHER" id="PTHR40275:SF1">
    <property type="entry name" value="SSL7038 PROTEIN"/>
    <property type="match status" value="1"/>
</dbReference>